<dbReference type="RefSeq" id="WP_145109355.1">
    <property type="nucleotide sequence ID" value="NZ_CP036349.1"/>
</dbReference>
<dbReference type="Pfam" id="PF13371">
    <property type="entry name" value="TPR_9"/>
    <property type="match status" value="1"/>
</dbReference>
<accession>A0A518K5H5</accession>
<feature type="transmembrane region" description="Helical" evidence="1">
    <location>
        <begin position="148"/>
        <end position="170"/>
    </location>
</feature>
<dbReference type="Proteomes" id="UP000316426">
    <property type="component" value="Chromosome"/>
</dbReference>
<dbReference type="Gene3D" id="1.25.40.10">
    <property type="entry name" value="Tetratricopeptide repeat domain"/>
    <property type="match status" value="2"/>
</dbReference>
<protein>
    <submittedName>
        <fullName evidence="2">Uncharacterized protein</fullName>
    </submittedName>
</protein>
<organism evidence="2 3">
    <name type="scientific">Botrimarina mediterranea</name>
    <dbReference type="NCBI Taxonomy" id="2528022"/>
    <lineage>
        <taxon>Bacteria</taxon>
        <taxon>Pseudomonadati</taxon>
        <taxon>Planctomycetota</taxon>
        <taxon>Planctomycetia</taxon>
        <taxon>Pirellulales</taxon>
        <taxon>Lacipirellulaceae</taxon>
        <taxon>Botrimarina</taxon>
    </lineage>
</organism>
<dbReference type="AlphaFoldDB" id="A0A518K5H5"/>
<evidence type="ECO:0000313" key="3">
    <source>
        <dbReference type="Proteomes" id="UP000316426"/>
    </source>
</evidence>
<gene>
    <name evidence="2" type="ORF">Spa11_12320</name>
</gene>
<keyword evidence="3" id="KW-1185">Reference proteome</keyword>
<sequence length="610" mass="67107">MSRPPLRYRIADWCATRGRQIGAAWDSVIGPIENLIGRAGEGVLSAFDSFEGLESFVVQTVRIVLWPLIFFGRLVGRFLPSGTGRGPLYVIGRFLGRTGAAIYGLAERLNLDGVLVFLATISKPLWLPIASLLGFANAWLATRRPHELLLAAPALVFALPFAFVAVHGAMIGKEDIAERYKIAVRDAANAGDYAMVELFERKLAQLGIDTRRTDYRTALKLADDGDLQEAYMRMQRLATLDSPGYAPAHLWIARHLASGRVDVAGAPSDSTDRLASLALAEQHLEQLMKLDIASDGIALLRAYVLASTGRMVTAIELLEPYSDNPGPAAVLRLRLLTQVRDLMAARDQARVVLEMAADRKWRDTARTDDFESWALAAEVLGEEDQLEAALSAWLMSRPDDQEPRKLLSKHRREEAEQLLNSPTTAPAKTATIIVEAIRLGAPDTWTNALIGRIVQDRTTSRYVERVWDELSSSDATPEPLTTAMATIAAARGDIVSARAAFQRAIEHENAKAVVWNNYAWTLLQEPNPDPQAALEAVGRALDLAPDDFRFRETRGQALLALGRWEDAIADLEYALNGLPDAVDVHRSLAKAYEATAQPQLAEVHRRQAGF</sequence>
<dbReference type="KEGG" id="bmei:Spa11_12320"/>
<dbReference type="EMBL" id="CP036349">
    <property type="protein sequence ID" value="QDV73044.1"/>
    <property type="molecule type" value="Genomic_DNA"/>
</dbReference>
<dbReference type="InterPro" id="IPR011990">
    <property type="entry name" value="TPR-like_helical_dom_sf"/>
</dbReference>
<keyword evidence="1" id="KW-1133">Transmembrane helix</keyword>
<name>A0A518K5H5_9BACT</name>
<evidence type="ECO:0000256" key="1">
    <source>
        <dbReference type="SAM" id="Phobius"/>
    </source>
</evidence>
<evidence type="ECO:0000313" key="2">
    <source>
        <dbReference type="EMBL" id="QDV73044.1"/>
    </source>
</evidence>
<proteinExistence type="predicted"/>
<dbReference type="SUPFAM" id="SSF48452">
    <property type="entry name" value="TPR-like"/>
    <property type="match status" value="1"/>
</dbReference>
<keyword evidence="1" id="KW-0812">Transmembrane</keyword>
<keyword evidence="1" id="KW-0472">Membrane</keyword>
<reference evidence="2 3" key="1">
    <citation type="submission" date="2019-02" db="EMBL/GenBank/DDBJ databases">
        <title>Deep-cultivation of Planctomycetes and their phenomic and genomic characterization uncovers novel biology.</title>
        <authorList>
            <person name="Wiegand S."/>
            <person name="Jogler M."/>
            <person name="Boedeker C."/>
            <person name="Pinto D."/>
            <person name="Vollmers J."/>
            <person name="Rivas-Marin E."/>
            <person name="Kohn T."/>
            <person name="Peeters S.H."/>
            <person name="Heuer A."/>
            <person name="Rast P."/>
            <person name="Oberbeckmann S."/>
            <person name="Bunk B."/>
            <person name="Jeske O."/>
            <person name="Meyerdierks A."/>
            <person name="Storesund J.E."/>
            <person name="Kallscheuer N."/>
            <person name="Luecker S."/>
            <person name="Lage O.M."/>
            <person name="Pohl T."/>
            <person name="Merkel B.J."/>
            <person name="Hornburger P."/>
            <person name="Mueller R.-W."/>
            <person name="Bruemmer F."/>
            <person name="Labrenz M."/>
            <person name="Spormann A.M."/>
            <person name="Op den Camp H."/>
            <person name="Overmann J."/>
            <person name="Amann R."/>
            <person name="Jetten M.S.M."/>
            <person name="Mascher T."/>
            <person name="Medema M.H."/>
            <person name="Devos D.P."/>
            <person name="Kaster A.-K."/>
            <person name="Ovreas L."/>
            <person name="Rohde M."/>
            <person name="Galperin M.Y."/>
            <person name="Jogler C."/>
        </authorList>
    </citation>
    <scope>NUCLEOTIDE SEQUENCE [LARGE SCALE GENOMIC DNA]</scope>
    <source>
        <strain evidence="2 3">Spa11</strain>
    </source>
</reference>